<dbReference type="Pfam" id="PF18503">
    <property type="entry name" value="RPN6_C_helix"/>
    <property type="match status" value="1"/>
</dbReference>
<dbReference type="SMART" id="SM00753">
    <property type="entry name" value="PAM"/>
    <property type="match status" value="1"/>
</dbReference>
<dbReference type="SUPFAM" id="SSF48452">
    <property type="entry name" value="TPR-like"/>
    <property type="match status" value="1"/>
</dbReference>
<evidence type="ECO:0000256" key="1">
    <source>
        <dbReference type="ARBA" id="ARBA00007454"/>
    </source>
</evidence>
<evidence type="ECO:0000313" key="4">
    <source>
        <dbReference type="EMBL" id="KAF2746871.1"/>
    </source>
</evidence>
<dbReference type="SMART" id="SM00088">
    <property type="entry name" value="PINT"/>
    <property type="match status" value="1"/>
</dbReference>
<dbReference type="InterPro" id="IPR040780">
    <property type="entry name" value="Rpn6_C_helix"/>
</dbReference>
<dbReference type="InterPro" id="IPR036390">
    <property type="entry name" value="WH_DNA-bd_sf"/>
</dbReference>
<dbReference type="AlphaFoldDB" id="A0A6A6VCA9"/>
<dbReference type="InterPro" id="IPR050871">
    <property type="entry name" value="26S_Proteasome/COP9_Components"/>
</dbReference>
<keyword evidence="5" id="KW-1185">Reference proteome</keyword>
<dbReference type="Gene3D" id="1.25.40.570">
    <property type="match status" value="1"/>
</dbReference>
<dbReference type="InterPro" id="IPR011990">
    <property type="entry name" value="TPR-like_helical_dom_sf"/>
</dbReference>
<dbReference type="InterPro" id="IPR000717">
    <property type="entry name" value="PCI_dom"/>
</dbReference>
<feature type="domain" description="PCI" evidence="3">
    <location>
        <begin position="223"/>
        <end position="392"/>
    </location>
</feature>
<dbReference type="GO" id="GO:0000502">
    <property type="term" value="C:proteasome complex"/>
    <property type="evidence" value="ECO:0007669"/>
    <property type="project" value="UniProtKB-KW"/>
</dbReference>
<name>A0A6A6VCA9_9PLEO</name>
<proteinExistence type="inferred from homology"/>
<evidence type="ECO:0000256" key="2">
    <source>
        <dbReference type="ARBA" id="ARBA00022942"/>
    </source>
</evidence>
<evidence type="ECO:0000259" key="3">
    <source>
        <dbReference type="PROSITE" id="PS50250"/>
    </source>
</evidence>
<accession>A0A6A6VCA9</accession>
<dbReference type="Pfam" id="PF01399">
    <property type="entry name" value="PCI"/>
    <property type="match status" value="1"/>
</dbReference>
<sequence>MAVADTGKQIAEAQKLAKSDPSKAEKIFKEVLSTDPGSNEGAIKNYESALISLGELYRDQSRVDALAELVTQTRSVLSSFAKAKTAKLVRQLLELFTTIPNTTDVQIAVTKSCIEWAVSERRGFLRQNLETRLVSLYMAKQSYYDALNLINSLLKELKRLDDKLVLVEVQLLESRVYHALGNIPKGRAALTSARTSAASVYTPPLLQAGLDMQSGMLHAEDQDFNTAYSYFIEAMEGYHSQDETQKATSALQYMLLCKIMLNLGDDVNSLMTSKHAIKYAGKSLDAMKAVARAHTNRSLEEYEAALGDYRQELGSDRFVARHLRRLYDNMLEQNLIKVIEPFSRVEISHVAKMVGLDTVQVERKLSQMILDKVIIGVLDQGAGCLIIFDEGERDQGYDAALETIEKLSNVVDVLYTNQASLLE</sequence>
<reference evidence="4" key="1">
    <citation type="journal article" date="2020" name="Stud. Mycol.">
        <title>101 Dothideomycetes genomes: a test case for predicting lifestyles and emergence of pathogens.</title>
        <authorList>
            <person name="Haridas S."/>
            <person name="Albert R."/>
            <person name="Binder M."/>
            <person name="Bloem J."/>
            <person name="Labutti K."/>
            <person name="Salamov A."/>
            <person name="Andreopoulos B."/>
            <person name="Baker S."/>
            <person name="Barry K."/>
            <person name="Bills G."/>
            <person name="Bluhm B."/>
            <person name="Cannon C."/>
            <person name="Castanera R."/>
            <person name="Culley D."/>
            <person name="Daum C."/>
            <person name="Ezra D."/>
            <person name="Gonzalez J."/>
            <person name="Henrissat B."/>
            <person name="Kuo A."/>
            <person name="Liang C."/>
            <person name="Lipzen A."/>
            <person name="Lutzoni F."/>
            <person name="Magnuson J."/>
            <person name="Mondo S."/>
            <person name="Nolan M."/>
            <person name="Ohm R."/>
            <person name="Pangilinan J."/>
            <person name="Park H.-J."/>
            <person name="Ramirez L."/>
            <person name="Alfaro M."/>
            <person name="Sun H."/>
            <person name="Tritt A."/>
            <person name="Yoshinaga Y."/>
            <person name="Zwiers L.-H."/>
            <person name="Turgeon B."/>
            <person name="Goodwin S."/>
            <person name="Spatafora J."/>
            <person name="Crous P."/>
            <person name="Grigoriev I."/>
        </authorList>
    </citation>
    <scope>NUCLEOTIDE SEQUENCE</scope>
    <source>
        <strain evidence="4">CBS 119925</strain>
    </source>
</reference>
<dbReference type="EMBL" id="MU006575">
    <property type="protein sequence ID" value="KAF2746871.1"/>
    <property type="molecule type" value="Genomic_DNA"/>
</dbReference>
<dbReference type="Proteomes" id="UP000799440">
    <property type="component" value="Unassembled WGS sequence"/>
</dbReference>
<dbReference type="OrthoDB" id="1418352at2759"/>
<dbReference type="FunFam" id="1.25.40.570:FF:000010">
    <property type="entry name" value="26S proteasome regulatory subunit RPN6"/>
    <property type="match status" value="1"/>
</dbReference>
<comment type="similarity">
    <text evidence="1">Belongs to the proteasome subunit S9 family.</text>
</comment>
<organism evidence="4 5">
    <name type="scientific">Sporormia fimetaria CBS 119925</name>
    <dbReference type="NCBI Taxonomy" id="1340428"/>
    <lineage>
        <taxon>Eukaryota</taxon>
        <taxon>Fungi</taxon>
        <taxon>Dikarya</taxon>
        <taxon>Ascomycota</taxon>
        <taxon>Pezizomycotina</taxon>
        <taxon>Dothideomycetes</taxon>
        <taxon>Pleosporomycetidae</taxon>
        <taxon>Pleosporales</taxon>
        <taxon>Sporormiaceae</taxon>
        <taxon>Sporormia</taxon>
    </lineage>
</organism>
<dbReference type="PANTHER" id="PTHR10678">
    <property type="entry name" value="26S PROTEASOME NON-ATPASE REGULATORY SUBUNIT 11/COP9 SIGNALOSOME COMPLEX SUBUNIT 2"/>
    <property type="match status" value="1"/>
</dbReference>
<evidence type="ECO:0000313" key="5">
    <source>
        <dbReference type="Proteomes" id="UP000799440"/>
    </source>
</evidence>
<dbReference type="SUPFAM" id="SSF46785">
    <property type="entry name" value="Winged helix' DNA-binding domain"/>
    <property type="match status" value="1"/>
</dbReference>
<dbReference type="InterPro" id="IPR040773">
    <property type="entry name" value="Rpn6_N"/>
</dbReference>
<gene>
    <name evidence="4" type="ORF">M011DRAFT_468159</name>
</gene>
<dbReference type="Pfam" id="PF18055">
    <property type="entry name" value="RPN6_N"/>
    <property type="match status" value="1"/>
</dbReference>
<dbReference type="PROSITE" id="PS50250">
    <property type="entry name" value="PCI"/>
    <property type="match status" value="1"/>
</dbReference>
<keyword evidence="2" id="KW-0647">Proteasome</keyword>
<protein>
    <submittedName>
        <fullName evidence="4">PCI-domain-containing protein</fullName>
    </submittedName>
</protein>